<evidence type="ECO:0000313" key="2">
    <source>
        <dbReference type="Proteomes" id="UP000831701"/>
    </source>
</evidence>
<organism evidence="1 2">
    <name type="scientific">Scortum barcoo</name>
    <name type="common">barcoo grunter</name>
    <dbReference type="NCBI Taxonomy" id="214431"/>
    <lineage>
        <taxon>Eukaryota</taxon>
        <taxon>Metazoa</taxon>
        <taxon>Chordata</taxon>
        <taxon>Craniata</taxon>
        <taxon>Vertebrata</taxon>
        <taxon>Euteleostomi</taxon>
        <taxon>Actinopterygii</taxon>
        <taxon>Neopterygii</taxon>
        <taxon>Teleostei</taxon>
        <taxon>Neoteleostei</taxon>
        <taxon>Acanthomorphata</taxon>
        <taxon>Eupercaria</taxon>
        <taxon>Centrarchiformes</taxon>
        <taxon>Terapontoidei</taxon>
        <taxon>Terapontidae</taxon>
        <taxon>Scortum</taxon>
    </lineage>
</organism>
<gene>
    <name evidence="1" type="ORF">L3Q82_021921</name>
</gene>
<dbReference type="Proteomes" id="UP000831701">
    <property type="component" value="Chromosome 3"/>
</dbReference>
<proteinExistence type="predicted"/>
<comment type="caution">
    <text evidence="1">The sequence shown here is derived from an EMBL/GenBank/DDBJ whole genome shotgun (WGS) entry which is preliminary data.</text>
</comment>
<evidence type="ECO:0000313" key="1">
    <source>
        <dbReference type="EMBL" id="KAI3375436.1"/>
    </source>
</evidence>
<protein>
    <submittedName>
        <fullName evidence="1">Uncharacterized protein</fullName>
    </submittedName>
</protein>
<keyword evidence="2" id="KW-1185">Reference proteome</keyword>
<sequence>METEETHRKQNRGRMGGLHVLGYKLTNPYRLPSLFLTNARSLVNKMDKMKLRIISAKIEAVIVTETWLDNNIPDAGSGASGALSSPGGQIGLQPQRNTEVEFAYRENRSTEDAVSIALHTALTHLQLPNTYMRMLFVDFSSAFNTVIPDKLILKLHNLGLPSSLCHWIRDFLTNRASGGENRGQHILYTGPEHRHTTGLRAQPSPLHSLHQ</sequence>
<accession>A0ACB8X644</accession>
<reference evidence="1" key="1">
    <citation type="submission" date="2022-04" db="EMBL/GenBank/DDBJ databases">
        <title>Jade perch genome.</title>
        <authorList>
            <person name="Chao B."/>
        </authorList>
    </citation>
    <scope>NUCLEOTIDE SEQUENCE</scope>
    <source>
        <strain evidence="1">CB-2022</strain>
    </source>
</reference>
<dbReference type="EMBL" id="CM041533">
    <property type="protein sequence ID" value="KAI3375436.1"/>
    <property type="molecule type" value="Genomic_DNA"/>
</dbReference>
<name>A0ACB8X644_9TELE</name>